<protein>
    <submittedName>
        <fullName evidence="2">Uncharacterized protein</fullName>
    </submittedName>
</protein>
<comment type="caution">
    <text evidence="2">The sequence shown here is derived from an EMBL/GenBank/DDBJ whole genome shotgun (WGS) entry which is preliminary data.</text>
</comment>
<reference evidence="2 3" key="1">
    <citation type="journal article" date="2018" name="Mol. Genet. Genomics">
        <title>The red deer Cervus elaphus genome CerEla1.0: sequencing, annotating, genes, and chromosomes.</title>
        <authorList>
            <person name="Bana N.A."/>
            <person name="Nyiri A."/>
            <person name="Nagy J."/>
            <person name="Frank K."/>
            <person name="Nagy T."/>
            <person name="Steger V."/>
            <person name="Schiller M."/>
            <person name="Lakatos P."/>
            <person name="Sugar L."/>
            <person name="Horn P."/>
            <person name="Barta E."/>
            <person name="Orosz L."/>
        </authorList>
    </citation>
    <scope>NUCLEOTIDE SEQUENCE [LARGE SCALE GENOMIC DNA]</scope>
    <source>
        <strain evidence="2">Hungarian</strain>
    </source>
</reference>
<keyword evidence="1" id="KW-1133">Transmembrane helix</keyword>
<feature type="transmembrane region" description="Helical" evidence="1">
    <location>
        <begin position="104"/>
        <end position="122"/>
    </location>
</feature>
<dbReference type="OrthoDB" id="9835959at2759"/>
<dbReference type="InterPro" id="IPR013783">
    <property type="entry name" value="Ig-like_fold"/>
</dbReference>
<dbReference type="Proteomes" id="UP000242450">
    <property type="component" value="Chromosome 18"/>
</dbReference>
<dbReference type="Gene3D" id="2.60.40.10">
    <property type="entry name" value="Immunoglobulins"/>
    <property type="match status" value="1"/>
</dbReference>
<keyword evidence="3" id="KW-1185">Reference proteome</keyword>
<evidence type="ECO:0000256" key="1">
    <source>
        <dbReference type="SAM" id="Phobius"/>
    </source>
</evidence>
<evidence type="ECO:0000313" key="2">
    <source>
        <dbReference type="EMBL" id="OWK06399.1"/>
    </source>
</evidence>
<dbReference type="AlphaFoldDB" id="A0A212CK57"/>
<proteinExistence type="predicted"/>
<name>A0A212CK57_CEREH</name>
<organism evidence="2 3">
    <name type="scientific">Cervus elaphus hippelaphus</name>
    <name type="common">European red deer</name>
    <dbReference type="NCBI Taxonomy" id="46360"/>
    <lineage>
        <taxon>Eukaryota</taxon>
        <taxon>Metazoa</taxon>
        <taxon>Chordata</taxon>
        <taxon>Craniata</taxon>
        <taxon>Vertebrata</taxon>
        <taxon>Euteleostomi</taxon>
        <taxon>Mammalia</taxon>
        <taxon>Eutheria</taxon>
        <taxon>Laurasiatheria</taxon>
        <taxon>Artiodactyla</taxon>
        <taxon>Ruminantia</taxon>
        <taxon>Pecora</taxon>
        <taxon>Cervidae</taxon>
        <taxon>Cervinae</taxon>
        <taxon>Cervus</taxon>
    </lineage>
</organism>
<keyword evidence="1" id="KW-0472">Membrane</keyword>
<gene>
    <name evidence="2" type="ORF">Celaphus_00012023</name>
</gene>
<accession>A0A212CK57</accession>
<keyword evidence="1" id="KW-0812">Transmembrane</keyword>
<evidence type="ECO:0000313" key="3">
    <source>
        <dbReference type="Proteomes" id="UP000242450"/>
    </source>
</evidence>
<sequence>MGKIQLPKTCLIYNEDFLNSTWAKGQTALNEIQQFFVYKIKEKNQKRRSLLPERLWDPSNRYNFLKPGSKAKHTVKIRMVDTQKAHWRAWKQPIEISSKEPESILVYVYMLVILGTLVYGYSGHRLFLPVPQAKDKLNNNDEIDHKILWEGFTHEMGNGEKEEVLTVEEAAE</sequence>
<feature type="non-terminal residue" evidence="2">
    <location>
        <position position="172"/>
    </location>
</feature>
<dbReference type="EMBL" id="MKHE01000018">
    <property type="protein sequence ID" value="OWK06399.1"/>
    <property type="molecule type" value="Genomic_DNA"/>
</dbReference>